<gene>
    <name evidence="2" type="ORF">AFUS01_LOCUS11529</name>
</gene>
<name>A0A8J2P384_9HEXA</name>
<keyword evidence="1" id="KW-0812">Transmembrane</keyword>
<keyword evidence="3" id="KW-1185">Reference proteome</keyword>
<proteinExistence type="predicted"/>
<evidence type="ECO:0000256" key="1">
    <source>
        <dbReference type="SAM" id="Phobius"/>
    </source>
</evidence>
<keyword evidence="1" id="KW-0472">Membrane</keyword>
<dbReference type="Proteomes" id="UP000708208">
    <property type="component" value="Unassembled WGS sequence"/>
</dbReference>
<feature type="transmembrane region" description="Helical" evidence="1">
    <location>
        <begin position="15"/>
        <end position="34"/>
    </location>
</feature>
<sequence>MLMASSLNDKKKDFHPIYTAWLTLELTLLSFLILHG</sequence>
<dbReference type="EMBL" id="CAJVCH010088848">
    <property type="protein sequence ID" value="CAG7722390.1"/>
    <property type="molecule type" value="Genomic_DNA"/>
</dbReference>
<accession>A0A8J2P384</accession>
<reference evidence="2" key="1">
    <citation type="submission" date="2021-06" db="EMBL/GenBank/DDBJ databases">
        <authorList>
            <person name="Hodson N. C."/>
            <person name="Mongue J. A."/>
            <person name="Jaron S. K."/>
        </authorList>
    </citation>
    <scope>NUCLEOTIDE SEQUENCE</scope>
</reference>
<organism evidence="2 3">
    <name type="scientific">Allacma fusca</name>
    <dbReference type="NCBI Taxonomy" id="39272"/>
    <lineage>
        <taxon>Eukaryota</taxon>
        <taxon>Metazoa</taxon>
        <taxon>Ecdysozoa</taxon>
        <taxon>Arthropoda</taxon>
        <taxon>Hexapoda</taxon>
        <taxon>Collembola</taxon>
        <taxon>Symphypleona</taxon>
        <taxon>Sminthuridae</taxon>
        <taxon>Allacma</taxon>
    </lineage>
</organism>
<evidence type="ECO:0000313" key="2">
    <source>
        <dbReference type="EMBL" id="CAG7722390.1"/>
    </source>
</evidence>
<evidence type="ECO:0000313" key="3">
    <source>
        <dbReference type="Proteomes" id="UP000708208"/>
    </source>
</evidence>
<comment type="caution">
    <text evidence="2">The sequence shown here is derived from an EMBL/GenBank/DDBJ whole genome shotgun (WGS) entry which is preliminary data.</text>
</comment>
<dbReference type="AlphaFoldDB" id="A0A8J2P384"/>
<keyword evidence="1" id="KW-1133">Transmembrane helix</keyword>
<feature type="non-terminal residue" evidence="2">
    <location>
        <position position="36"/>
    </location>
</feature>
<protein>
    <submittedName>
        <fullName evidence="2">Uncharacterized protein</fullName>
    </submittedName>
</protein>